<feature type="region of interest" description="Disordered" evidence="1">
    <location>
        <begin position="1"/>
        <end position="31"/>
    </location>
</feature>
<comment type="caution">
    <text evidence="2">The sequence shown here is derived from an EMBL/GenBank/DDBJ whole genome shotgun (WGS) entry which is preliminary data.</text>
</comment>
<dbReference type="AlphaFoldDB" id="A0AAW0E675"/>
<evidence type="ECO:0000313" key="2">
    <source>
        <dbReference type="EMBL" id="KAK7059433.1"/>
    </source>
</evidence>
<name>A0AAW0E675_9AGAR</name>
<organism evidence="2 3">
    <name type="scientific">Favolaschia claudopus</name>
    <dbReference type="NCBI Taxonomy" id="2862362"/>
    <lineage>
        <taxon>Eukaryota</taxon>
        <taxon>Fungi</taxon>
        <taxon>Dikarya</taxon>
        <taxon>Basidiomycota</taxon>
        <taxon>Agaricomycotina</taxon>
        <taxon>Agaricomycetes</taxon>
        <taxon>Agaricomycetidae</taxon>
        <taxon>Agaricales</taxon>
        <taxon>Marasmiineae</taxon>
        <taxon>Mycenaceae</taxon>
        <taxon>Favolaschia</taxon>
    </lineage>
</organism>
<dbReference type="Proteomes" id="UP001362999">
    <property type="component" value="Unassembled WGS sequence"/>
</dbReference>
<evidence type="ECO:0000256" key="1">
    <source>
        <dbReference type="SAM" id="MobiDB-lite"/>
    </source>
</evidence>
<proteinExistence type="predicted"/>
<gene>
    <name evidence="2" type="ORF">R3P38DRAFT_2758872</name>
</gene>
<evidence type="ECO:0000313" key="3">
    <source>
        <dbReference type="Proteomes" id="UP001362999"/>
    </source>
</evidence>
<sequence length="133" mass="14914">MPAGALQAAQTKKSAQTAHSKAAEASAQTEDPDFVDETDEFFSEMNLRSVFYDEEYEETSGFPYAVKKYWGVIDPPQTNRLGKILGRSREIRKDKTWVDDFTRGVHFSPTAAVVAAEHRYGQSKCKYVLNVGV</sequence>
<keyword evidence="3" id="KW-1185">Reference proteome</keyword>
<feature type="compositionally biased region" description="Low complexity" evidence="1">
    <location>
        <begin position="1"/>
        <end position="18"/>
    </location>
</feature>
<reference evidence="2 3" key="1">
    <citation type="journal article" date="2024" name="J Genomics">
        <title>Draft genome sequencing and assembly of Favolaschia claudopus CIRM-BRFM 2984 isolated from oak limbs.</title>
        <authorList>
            <person name="Navarro D."/>
            <person name="Drula E."/>
            <person name="Chaduli D."/>
            <person name="Cazenave R."/>
            <person name="Ahrendt S."/>
            <person name="Wang J."/>
            <person name="Lipzen A."/>
            <person name="Daum C."/>
            <person name="Barry K."/>
            <person name="Grigoriev I.V."/>
            <person name="Favel A."/>
            <person name="Rosso M.N."/>
            <person name="Martin F."/>
        </authorList>
    </citation>
    <scope>NUCLEOTIDE SEQUENCE [LARGE SCALE GENOMIC DNA]</scope>
    <source>
        <strain evidence="2 3">CIRM-BRFM 2984</strain>
    </source>
</reference>
<protein>
    <submittedName>
        <fullName evidence="2">Uncharacterized protein</fullName>
    </submittedName>
</protein>
<accession>A0AAW0E675</accession>
<dbReference type="EMBL" id="JAWWNJ010000003">
    <property type="protein sequence ID" value="KAK7059433.1"/>
    <property type="molecule type" value="Genomic_DNA"/>
</dbReference>